<dbReference type="AlphaFoldDB" id="A0A0F9Z2H8"/>
<comment type="caution">
    <text evidence="1">The sequence shown here is derived from an EMBL/GenBank/DDBJ whole genome shotgun (WGS) entry which is preliminary data.</text>
</comment>
<dbReference type="Pfam" id="PF07608">
    <property type="entry name" value="DUF1571"/>
    <property type="match status" value="1"/>
</dbReference>
<dbReference type="EMBL" id="LAZR01000003">
    <property type="protein sequence ID" value="KKO11299.1"/>
    <property type="molecule type" value="Genomic_DNA"/>
</dbReference>
<evidence type="ECO:0008006" key="2">
    <source>
        <dbReference type="Google" id="ProtNLM"/>
    </source>
</evidence>
<gene>
    <name evidence="1" type="ORF">LCGC14_0017790</name>
</gene>
<dbReference type="Gene3D" id="2.50.20.10">
    <property type="entry name" value="Lipoprotein localisation LolA/LolB/LppX"/>
    <property type="match status" value="1"/>
</dbReference>
<evidence type="ECO:0000313" key="1">
    <source>
        <dbReference type="EMBL" id="KKO11299.1"/>
    </source>
</evidence>
<sequence length="298" mass="33690">MLKRFFGPTTRRTRMLVGLLLASLFFVLYTTQAGHANRPGEDFATVVHGRPVGKTSESALEKIEKLAKTDQIALLELCLANYRNHYTDFTCTFIKQERINGKMLPKQVVDVAVRQQPHSVAMSWRTVDEDGNALKMPRADRALYVEGMWDNQMLVRPTSGLLQALTGGVVLRKPTDPDVLEATLRPISSFGLDRSLANLLDVYRQAKDAGDLTAQFAGYVKVGDRDAIVLKRLLPAKKDYLAATTIIYIDLQYLVPIMIEGYDWNDQKFCTYLFKDIQFNLDLPPERFTPKAIDMNNP</sequence>
<accession>A0A0F9Z2H8</accession>
<dbReference type="InterPro" id="IPR011465">
    <property type="entry name" value="DUF1571"/>
</dbReference>
<name>A0A0F9Z2H8_9ZZZZ</name>
<proteinExistence type="predicted"/>
<organism evidence="1">
    <name type="scientific">marine sediment metagenome</name>
    <dbReference type="NCBI Taxonomy" id="412755"/>
    <lineage>
        <taxon>unclassified sequences</taxon>
        <taxon>metagenomes</taxon>
        <taxon>ecological metagenomes</taxon>
    </lineage>
</organism>
<reference evidence="1" key="1">
    <citation type="journal article" date="2015" name="Nature">
        <title>Complex archaea that bridge the gap between prokaryotes and eukaryotes.</title>
        <authorList>
            <person name="Spang A."/>
            <person name="Saw J.H."/>
            <person name="Jorgensen S.L."/>
            <person name="Zaremba-Niedzwiedzka K."/>
            <person name="Martijn J."/>
            <person name="Lind A.E."/>
            <person name="van Eijk R."/>
            <person name="Schleper C."/>
            <person name="Guy L."/>
            <person name="Ettema T.J."/>
        </authorList>
    </citation>
    <scope>NUCLEOTIDE SEQUENCE</scope>
</reference>
<protein>
    <recommendedName>
        <fullName evidence="2">DUF1571 domain-containing protein</fullName>
    </recommendedName>
</protein>